<name>A0A1I1TWN9_9GAMM</name>
<dbReference type="Proteomes" id="UP000198862">
    <property type="component" value="Unassembled WGS sequence"/>
</dbReference>
<dbReference type="RefSeq" id="WP_091991100.1">
    <property type="nucleotide sequence ID" value="NZ_FOLO01000072.1"/>
</dbReference>
<dbReference type="InterPro" id="IPR011051">
    <property type="entry name" value="RmlC_Cupin_sf"/>
</dbReference>
<dbReference type="STRING" id="1123010.SAMN02745724_04936"/>
<keyword evidence="3" id="KW-1185">Reference proteome</keyword>
<dbReference type="CDD" id="cd06981">
    <property type="entry name" value="cupin_reut_a1446"/>
    <property type="match status" value="1"/>
</dbReference>
<accession>A0A1I1TWN9</accession>
<evidence type="ECO:0000259" key="1">
    <source>
        <dbReference type="Pfam" id="PF07883"/>
    </source>
</evidence>
<dbReference type="InterPro" id="IPR014710">
    <property type="entry name" value="RmlC-like_jellyroll"/>
</dbReference>
<dbReference type="SUPFAM" id="SSF51182">
    <property type="entry name" value="RmlC-like cupins"/>
    <property type="match status" value="1"/>
</dbReference>
<gene>
    <name evidence="2" type="ORF">SAMN02745724_04936</name>
</gene>
<dbReference type="Gene3D" id="2.60.120.10">
    <property type="entry name" value="Jelly Rolls"/>
    <property type="match status" value="1"/>
</dbReference>
<evidence type="ECO:0000313" key="2">
    <source>
        <dbReference type="EMBL" id="SFD60000.1"/>
    </source>
</evidence>
<reference evidence="2 3" key="1">
    <citation type="submission" date="2016-10" db="EMBL/GenBank/DDBJ databases">
        <authorList>
            <person name="de Groot N.N."/>
        </authorList>
    </citation>
    <scope>NUCLEOTIDE SEQUENCE [LARGE SCALE GENOMIC DNA]</scope>
    <source>
        <strain evidence="2 3">DSM 6059</strain>
    </source>
</reference>
<feature type="domain" description="Cupin type-2" evidence="1">
    <location>
        <begin position="46"/>
        <end position="101"/>
    </location>
</feature>
<dbReference type="InterPro" id="IPR013096">
    <property type="entry name" value="Cupin_2"/>
</dbReference>
<sequence length="103" mass="11799">MDNIYSDIPKDLSSEIFEDLIESSNVKIERIISNGHSSPKIGWYDQAQNEWVIILKGEAIITFENDSSVHLKAGGYVNIQAHQKHKVSWTIENTETIWLAVHY</sequence>
<dbReference type="Pfam" id="PF07883">
    <property type="entry name" value="Cupin_2"/>
    <property type="match status" value="1"/>
</dbReference>
<dbReference type="EMBL" id="FOLO01000072">
    <property type="protein sequence ID" value="SFD60000.1"/>
    <property type="molecule type" value="Genomic_DNA"/>
</dbReference>
<proteinExistence type="predicted"/>
<evidence type="ECO:0000313" key="3">
    <source>
        <dbReference type="Proteomes" id="UP000198862"/>
    </source>
</evidence>
<protein>
    <submittedName>
        <fullName evidence="2">Cupin 2 domain-containing protein</fullName>
    </submittedName>
</protein>
<dbReference type="OrthoDB" id="9798585at2"/>
<organism evidence="2 3">
    <name type="scientific">Pseudoalteromonas denitrificans DSM 6059</name>
    <dbReference type="NCBI Taxonomy" id="1123010"/>
    <lineage>
        <taxon>Bacteria</taxon>
        <taxon>Pseudomonadati</taxon>
        <taxon>Pseudomonadota</taxon>
        <taxon>Gammaproteobacteria</taxon>
        <taxon>Alteromonadales</taxon>
        <taxon>Pseudoalteromonadaceae</taxon>
        <taxon>Pseudoalteromonas</taxon>
    </lineage>
</organism>
<dbReference type="AlphaFoldDB" id="A0A1I1TWN9"/>